<evidence type="ECO:0000313" key="3">
    <source>
        <dbReference type="Proteomes" id="UP000011550"/>
    </source>
</evidence>
<evidence type="ECO:0000256" key="1">
    <source>
        <dbReference type="SAM" id="Phobius"/>
    </source>
</evidence>
<proteinExistence type="predicted"/>
<feature type="transmembrane region" description="Helical" evidence="1">
    <location>
        <begin position="92"/>
        <end position="112"/>
    </location>
</feature>
<keyword evidence="3" id="KW-1185">Reference proteome</keyword>
<dbReference type="AlphaFoldDB" id="M0IA26"/>
<dbReference type="PATRIC" id="fig|662479.7.peg.2474"/>
<reference evidence="2 3" key="1">
    <citation type="journal article" date="2014" name="PLoS Genet.">
        <title>Phylogenetically driven sequencing of extremely halophilic archaea reveals strategies for static and dynamic osmo-response.</title>
        <authorList>
            <person name="Becker E.A."/>
            <person name="Seitzer P.M."/>
            <person name="Tritt A."/>
            <person name="Larsen D."/>
            <person name="Krusor M."/>
            <person name="Yao A.I."/>
            <person name="Wu D."/>
            <person name="Madern D."/>
            <person name="Eisen J.A."/>
            <person name="Darling A.E."/>
            <person name="Facciotti M.T."/>
        </authorList>
    </citation>
    <scope>NUCLEOTIDE SEQUENCE [LARGE SCALE GENOMIC DNA]</scope>
    <source>
        <strain evidence="2 3">ATCC BAA-1512</strain>
    </source>
</reference>
<organism evidence="2 3">
    <name type="scientific">Haloferax mucosum ATCC BAA-1512</name>
    <dbReference type="NCBI Taxonomy" id="662479"/>
    <lineage>
        <taxon>Archaea</taxon>
        <taxon>Methanobacteriati</taxon>
        <taxon>Methanobacteriota</taxon>
        <taxon>Stenosarchaea group</taxon>
        <taxon>Halobacteria</taxon>
        <taxon>Halobacteriales</taxon>
        <taxon>Haloferacaceae</taxon>
        <taxon>Haloferax</taxon>
    </lineage>
</organism>
<accession>M0IA26</accession>
<dbReference type="EMBL" id="AOLN01000017">
    <property type="protein sequence ID" value="ELZ92882.1"/>
    <property type="molecule type" value="Genomic_DNA"/>
</dbReference>
<feature type="transmembrane region" description="Helical" evidence="1">
    <location>
        <begin position="61"/>
        <end position="80"/>
    </location>
</feature>
<keyword evidence="1" id="KW-1133">Transmembrane helix</keyword>
<gene>
    <name evidence="2" type="ORF">C440_12214</name>
</gene>
<protein>
    <submittedName>
        <fullName evidence="2">Uncharacterized protein</fullName>
    </submittedName>
</protein>
<feature type="transmembrane region" description="Helical" evidence="1">
    <location>
        <begin position="31"/>
        <end position="55"/>
    </location>
</feature>
<keyword evidence="1" id="KW-0812">Transmembrane</keyword>
<name>M0IA26_9EURY</name>
<sequence>MSFLVAIVVSQYYDTGETYARIGELFRGKSAVAVALIVIALGGSFLSSILLPHLVRAFTDLRVLSSALGFICFAGLYLANGEVDEWDMNDRSRFMIGLVVVGSVLFVGPWVYEPLLRWITAQIPFI</sequence>
<dbReference type="Proteomes" id="UP000011550">
    <property type="component" value="Unassembled WGS sequence"/>
</dbReference>
<evidence type="ECO:0000313" key="2">
    <source>
        <dbReference type="EMBL" id="ELZ92882.1"/>
    </source>
</evidence>
<comment type="caution">
    <text evidence="2">The sequence shown here is derived from an EMBL/GenBank/DDBJ whole genome shotgun (WGS) entry which is preliminary data.</text>
</comment>
<keyword evidence="1" id="KW-0472">Membrane</keyword>